<keyword evidence="4" id="KW-0804">Transcription</keyword>
<accession>A0A316G2M5</accession>
<keyword evidence="8" id="KW-0238">DNA-binding</keyword>
<feature type="domain" description="Response regulatory" evidence="7">
    <location>
        <begin position="4"/>
        <end position="123"/>
    </location>
</feature>
<dbReference type="InterPro" id="IPR011006">
    <property type="entry name" value="CheY-like_superfamily"/>
</dbReference>
<comment type="caution">
    <text evidence="8">The sequence shown here is derived from an EMBL/GenBank/DDBJ whole genome shotgun (WGS) entry which is preliminary data.</text>
</comment>
<dbReference type="OrthoDB" id="9804019at2"/>
<dbReference type="InterPro" id="IPR002078">
    <property type="entry name" value="Sigma_54_int"/>
</dbReference>
<evidence type="ECO:0000313" key="8">
    <source>
        <dbReference type="EMBL" id="PWK48637.1"/>
    </source>
</evidence>
<dbReference type="InterPro" id="IPR001789">
    <property type="entry name" value="Sig_transdc_resp-reg_receiver"/>
</dbReference>
<keyword evidence="1" id="KW-0547">Nucleotide-binding</keyword>
<dbReference type="SMART" id="SM00448">
    <property type="entry name" value="REC"/>
    <property type="match status" value="1"/>
</dbReference>
<dbReference type="AlphaFoldDB" id="A0A316G2M5"/>
<dbReference type="InterPro" id="IPR009057">
    <property type="entry name" value="Homeodomain-like_sf"/>
</dbReference>
<evidence type="ECO:0000256" key="5">
    <source>
        <dbReference type="PROSITE-ProRule" id="PRU00169"/>
    </source>
</evidence>
<organism evidence="8 9">
    <name type="scientific">Pleionea mediterranea</name>
    <dbReference type="NCBI Taxonomy" id="523701"/>
    <lineage>
        <taxon>Bacteria</taxon>
        <taxon>Pseudomonadati</taxon>
        <taxon>Pseudomonadota</taxon>
        <taxon>Gammaproteobacteria</taxon>
        <taxon>Oceanospirillales</taxon>
        <taxon>Pleioneaceae</taxon>
        <taxon>Pleionea</taxon>
    </lineage>
</organism>
<dbReference type="InterPro" id="IPR058031">
    <property type="entry name" value="AAA_lid_NorR"/>
</dbReference>
<dbReference type="Gene3D" id="3.40.50.300">
    <property type="entry name" value="P-loop containing nucleotide triphosphate hydrolases"/>
    <property type="match status" value="1"/>
</dbReference>
<evidence type="ECO:0000259" key="7">
    <source>
        <dbReference type="PROSITE" id="PS50110"/>
    </source>
</evidence>
<evidence type="ECO:0000259" key="6">
    <source>
        <dbReference type="PROSITE" id="PS50045"/>
    </source>
</evidence>
<feature type="modified residue" description="4-aspartylphosphate" evidence="5">
    <location>
        <position position="53"/>
    </location>
</feature>
<dbReference type="Pfam" id="PF25601">
    <property type="entry name" value="AAA_lid_14"/>
    <property type="match status" value="1"/>
</dbReference>
<name>A0A316G2M5_9GAMM</name>
<evidence type="ECO:0000256" key="2">
    <source>
        <dbReference type="ARBA" id="ARBA00022840"/>
    </source>
</evidence>
<protein>
    <submittedName>
        <fullName evidence="8">DNA-binding NtrC family response regulator</fullName>
    </submittedName>
</protein>
<dbReference type="Gene3D" id="1.10.10.60">
    <property type="entry name" value="Homeodomain-like"/>
    <property type="match status" value="1"/>
</dbReference>
<keyword evidence="5" id="KW-0597">Phosphoprotein</keyword>
<dbReference type="SUPFAM" id="SSF46689">
    <property type="entry name" value="Homeodomain-like"/>
    <property type="match status" value="1"/>
</dbReference>
<feature type="domain" description="Sigma-54 factor interaction" evidence="6">
    <location>
        <begin position="154"/>
        <end position="383"/>
    </location>
</feature>
<keyword evidence="3" id="KW-0805">Transcription regulation</keyword>
<keyword evidence="9" id="KW-1185">Reference proteome</keyword>
<dbReference type="GO" id="GO:0043565">
    <property type="term" value="F:sequence-specific DNA binding"/>
    <property type="evidence" value="ECO:0007669"/>
    <property type="project" value="InterPro"/>
</dbReference>
<gene>
    <name evidence="8" type="ORF">C8D97_109188</name>
</gene>
<dbReference type="InterPro" id="IPR002197">
    <property type="entry name" value="HTH_Fis"/>
</dbReference>
<dbReference type="Pfam" id="PF02954">
    <property type="entry name" value="HTH_8"/>
    <property type="match status" value="1"/>
</dbReference>
<dbReference type="Proteomes" id="UP000245790">
    <property type="component" value="Unassembled WGS sequence"/>
</dbReference>
<dbReference type="Gene3D" id="1.10.8.60">
    <property type="match status" value="1"/>
</dbReference>
<dbReference type="SUPFAM" id="SSF52540">
    <property type="entry name" value="P-loop containing nucleoside triphosphate hydrolases"/>
    <property type="match status" value="1"/>
</dbReference>
<sequence length="489" mass="55486">MKNTILIADDDANVLSSLQFLLEEEGYQVIPCQNQKQIAIEQARHSVDLIISDMNFTLDTTSGTEGLQLVEHLHQQEPQLPIIVMTGWATIDLAVASLKIGANDFIQKPWSDERLLTSIKTQLDRSSAERRANKYQQQNRLLMRENHPVNSGSIVAHSPVMKQLLNTLADLAKSNMNILLTGDNGTGKSMLAQHIHDLSQRHDAPFVSVNMGAISENLFESEMFGHVKGAFTDAKESRIGRFEMAESGTLFLDELANIPLSQQAKLLRVLEEHQFEAVGSSKTRQCDVRIISATNADLNSLIEQQLFRQDLYYRLNTIELRVPSLVERQADILPLADYFLDCFSKKYHRAKPALSSDAEAQLLHYHWPGNIRELSHLLERALFLSRHDIIEPDQLHLPAKNFGNRKPLANRELLTNKEPLDNQEANNPTNSFNGYNQHLTSEELTLEQIEQQVLKDRLNAHHGNVTETARSLGLSRSGYYRRINKYELE</sequence>
<evidence type="ECO:0000256" key="1">
    <source>
        <dbReference type="ARBA" id="ARBA00022741"/>
    </source>
</evidence>
<evidence type="ECO:0000256" key="4">
    <source>
        <dbReference type="ARBA" id="ARBA00023163"/>
    </source>
</evidence>
<dbReference type="RefSeq" id="WP_109764299.1">
    <property type="nucleotide sequence ID" value="NZ_QGGU01000009.1"/>
</dbReference>
<dbReference type="Pfam" id="PF00072">
    <property type="entry name" value="Response_reg"/>
    <property type="match status" value="1"/>
</dbReference>
<dbReference type="PANTHER" id="PTHR32071">
    <property type="entry name" value="TRANSCRIPTIONAL REGULATORY PROTEIN"/>
    <property type="match status" value="1"/>
</dbReference>
<dbReference type="FunFam" id="3.40.50.300:FF:000006">
    <property type="entry name" value="DNA-binding transcriptional regulator NtrC"/>
    <property type="match status" value="1"/>
</dbReference>
<dbReference type="PROSITE" id="PS50110">
    <property type="entry name" value="RESPONSE_REGULATORY"/>
    <property type="match status" value="1"/>
</dbReference>
<dbReference type="SMART" id="SM00382">
    <property type="entry name" value="AAA"/>
    <property type="match status" value="1"/>
</dbReference>
<dbReference type="InterPro" id="IPR025944">
    <property type="entry name" value="Sigma_54_int_dom_CS"/>
</dbReference>
<dbReference type="PROSITE" id="PS50045">
    <property type="entry name" value="SIGMA54_INTERACT_4"/>
    <property type="match status" value="1"/>
</dbReference>
<dbReference type="Gene3D" id="3.40.50.2300">
    <property type="match status" value="1"/>
</dbReference>
<dbReference type="PANTHER" id="PTHR32071:SF113">
    <property type="entry name" value="ALGINATE BIOSYNTHESIS TRANSCRIPTIONAL REGULATORY PROTEIN ALGB"/>
    <property type="match status" value="1"/>
</dbReference>
<keyword evidence="2" id="KW-0067">ATP-binding</keyword>
<reference evidence="8 9" key="1">
    <citation type="submission" date="2018-05" db="EMBL/GenBank/DDBJ databases">
        <title>Genomic Encyclopedia of Type Strains, Phase IV (KMG-IV): sequencing the most valuable type-strain genomes for metagenomic binning, comparative biology and taxonomic classification.</title>
        <authorList>
            <person name="Goeker M."/>
        </authorList>
    </citation>
    <scope>NUCLEOTIDE SEQUENCE [LARGE SCALE GENOMIC DNA]</scope>
    <source>
        <strain evidence="8 9">DSM 25350</strain>
    </source>
</reference>
<dbReference type="PRINTS" id="PR01590">
    <property type="entry name" value="HTHFIS"/>
</dbReference>
<dbReference type="InterPro" id="IPR003593">
    <property type="entry name" value="AAA+_ATPase"/>
</dbReference>
<dbReference type="InterPro" id="IPR027417">
    <property type="entry name" value="P-loop_NTPase"/>
</dbReference>
<dbReference type="CDD" id="cd00009">
    <property type="entry name" value="AAA"/>
    <property type="match status" value="1"/>
</dbReference>
<proteinExistence type="predicted"/>
<dbReference type="GO" id="GO:0005524">
    <property type="term" value="F:ATP binding"/>
    <property type="evidence" value="ECO:0007669"/>
    <property type="project" value="UniProtKB-KW"/>
</dbReference>
<dbReference type="GO" id="GO:0000160">
    <property type="term" value="P:phosphorelay signal transduction system"/>
    <property type="evidence" value="ECO:0007669"/>
    <property type="project" value="InterPro"/>
</dbReference>
<dbReference type="SUPFAM" id="SSF52172">
    <property type="entry name" value="CheY-like"/>
    <property type="match status" value="1"/>
</dbReference>
<dbReference type="EMBL" id="QGGU01000009">
    <property type="protein sequence ID" value="PWK48637.1"/>
    <property type="molecule type" value="Genomic_DNA"/>
</dbReference>
<evidence type="ECO:0000313" key="9">
    <source>
        <dbReference type="Proteomes" id="UP000245790"/>
    </source>
</evidence>
<dbReference type="Pfam" id="PF00158">
    <property type="entry name" value="Sigma54_activat"/>
    <property type="match status" value="1"/>
</dbReference>
<dbReference type="PROSITE" id="PS00688">
    <property type="entry name" value="SIGMA54_INTERACT_3"/>
    <property type="match status" value="1"/>
</dbReference>
<evidence type="ECO:0000256" key="3">
    <source>
        <dbReference type="ARBA" id="ARBA00023015"/>
    </source>
</evidence>
<dbReference type="GO" id="GO:0006355">
    <property type="term" value="P:regulation of DNA-templated transcription"/>
    <property type="evidence" value="ECO:0007669"/>
    <property type="project" value="InterPro"/>
</dbReference>